<dbReference type="CDD" id="cd16922">
    <property type="entry name" value="HATPase_EvgS-ArcB-TorS-like"/>
    <property type="match status" value="1"/>
</dbReference>
<dbReference type="Pfam" id="PF00672">
    <property type="entry name" value="HAMP"/>
    <property type="match status" value="1"/>
</dbReference>
<evidence type="ECO:0000256" key="8">
    <source>
        <dbReference type="ARBA" id="ARBA00022741"/>
    </source>
</evidence>
<keyword evidence="9 23" id="KW-0418">Kinase</keyword>
<dbReference type="GO" id="GO:0005524">
    <property type="term" value="F:ATP binding"/>
    <property type="evidence" value="ECO:0007669"/>
    <property type="project" value="UniProtKB-KW"/>
</dbReference>
<gene>
    <name evidence="23" type="primary">luxQ_1</name>
    <name evidence="23" type="ORF">NNJEOMEG_00287</name>
</gene>
<dbReference type="PROSITE" id="PS01307">
    <property type="entry name" value="MOTA"/>
    <property type="match status" value="1"/>
</dbReference>
<keyword evidence="5 16" id="KW-0597">Phosphoprotein</keyword>
<dbReference type="Pfam" id="PF00072">
    <property type="entry name" value="Response_reg"/>
    <property type="match status" value="1"/>
</dbReference>
<keyword evidence="13 17" id="KW-0472">Membrane</keyword>
<accession>A0A6V8LI98</accession>
<dbReference type="SUPFAM" id="SSF55785">
    <property type="entry name" value="PYP-like sensor domain (PAS domain)"/>
    <property type="match status" value="1"/>
</dbReference>
<evidence type="ECO:0000313" key="23">
    <source>
        <dbReference type="EMBL" id="GFK92462.1"/>
    </source>
</evidence>
<evidence type="ECO:0000256" key="14">
    <source>
        <dbReference type="ARBA" id="ARBA00064003"/>
    </source>
</evidence>
<evidence type="ECO:0000256" key="4">
    <source>
        <dbReference type="ARBA" id="ARBA00022475"/>
    </source>
</evidence>
<dbReference type="Gene3D" id="3.30.565.10">
    <property type="entry name" value="Histidine kinase-like ATPase, C-terminal domain"/>
    <property type="match status" value="1"/>
</dbReference>
<dbReference type="InterPro" id="IPR036890">
    <property type="entry name" value="HATPase_C_sf"/>
</dbReference>
<dbReference type="Pfam" id="PF02518">
    <property type="entry name" value="HATPase_c"/>
    <property type="match status" value="1"/>
</dbReference>
<dbReference type="CDD" id="cd00082">
    <property type="entry name" value="HisKA"/>
    <property type="match status" value="1"/>
</dbReference>
<evidence type="ECO:0000256" key="3">
    <source>
        <dbReference type="ARBA" id="ARBA00012438"/>
    </source>
</evidence>
<dbReference type="SUPFAM" id="SSF158472">
    <property type="entry name" value="HAMP domain-like"/>
    <property type="match status" value="1"/>
</dbReference>
<dbReference type="Gene3D" id="3.30.450.20">
    <property type="entry name" value="PAS domain"/>
    <property type="match status" value="3"/>
</dbReference>
<dbReference type="GO" id="GO:0005886">
    <property type="term" value="C:plasma membrane"/>
    <property type="evidence" value="ECO:0007669"/>
    <property type="project" value="UniProtKB-SubCell"/>
</dbReference>
<comment type="subunit">
    <text evidence="14">At low DSF concentrations, interacts with RpfF.</text>
</comment>
<evidence type="ECO:0000256" key="2">
    <source>
        <dbReference type="ARBA" id="ARBA00004651"/>
    </source>
</evidence>
<dbReference type="InterPro" id="IPR000014">
    <property type="entry name" value="PAS"/>
</dbReference>
<dbReference type="Pfam" id="PF02743">
    <property type="entry name" value="dCache_1"/>
    <property type="match status" value="1"/>
</dbReference>
<feature type="modified residue" description="4-aspartylphosphate" evidence="16">
    <location>
        <position position="896"/>
    </location>
</feature>
<dbReference type="PROSITE" id="PS50112">
    <property type="entry name" value="PAS"/>
    <property type="match status" value="1"/>
</dbReference>
<evidence type="ECO:0000256" key="11">
    <source>
        <dbReference type="ARBA" id="ARBA00022989"/>
    </source>
</evidence>
<feature type="domain" description="Histidine kinase" evidence="18">
    <location>
        <begin position="598"/>
        <end position="820"/>
    </location>
</feature>
<dbReference type="Proteomes" id="UP000494245">
    <property type="component" value="Unassembled WGS sequence"/>
</dbReference>
<dbReference type="PROSITE" id="PS50113">
    <property type="entry name" value="PAC"/>
    <property type="match status" value="1"/>
</dbReference>
<feature type="domain" description="PAC" evidence="21">
    <location>
        <begin position="525"/>
        <end position="580"/>
    </location>
</feature>
<evidence type="ECO:0000256" key="16">
    <source>
        <dbReference type="PROSITE-ProRule" id="PRU00169"/>
    </source>
</evidence>
<dbReference type="Gene3D" id="3.40.50.2300">
    <property type="match status" value="1"/>
</dbReference>
<feature type="domain" description="PAS" evidence="20">
    <location>
        <begin position="455"/>
        <end position="500"/>
    </location>
</feature>
<dbReference type="InterPro" id="IPR003660">
    <property type="entry name" value="HAMP_dom"/>
</dbReference>
<comment type="subcellular location">
    <subcellularLocation>
        <location evidence="2">Cell membrane</location>
        <topology evidence="2">Multi-pass membrane protein</topology>
    </subcellularLocation>
</comment>
<dbReference type="CDD" id="cd17546">
    <property type="entry name" value="REC_hyHK_CKI1_RcsC-like"/>
    <property type="match status" value="1"/>
</dbReference>
<dbReference type="SMART" id="SM00304">
    <property type="entry name" value="HAMP"/>
    <property type="match status" value="1"/>
</dbReference>
<keyword evidence="6 23" id="KW-0808">Transferase</keyword>
<dbReference type="EC" id="2.7.13.3" evidence="3"/>
<dbReference type="RefSeq" id="WP_173080565.1">
    <property type="nucleotide sequence ID" value="NZ_BLTE01000001.1"/>
</dbReference>
<feature type="transmembrane region" description="Helical" evidence="17">
    <location>
        <begin position="354"/>
        <end position="375"/>
    </location>
</feature>
<dbReference type="PROSITE" id="PS50110">
    <property type="entry name" value="RESPONSE_REGULATORY"/>
    <property type="match status" value="1"/>
</dbReference>
<evidence type="ECO:0000256" key="6">
    <source>
        <dbReference type="ARBA" id="ARBA00022679"/>
    </source>
</evidence>
<dbReference type="PROSITE" id="PS50109">
    <property type="entry name" value="HIS_KIN"/>
    <property type="match status" value="1"/>
</dbReference>
<dbReference type="InterPro" id="IPR001789">
    <property type="entry name" value="Sig_transdc_resp-reg_receiver"/>
</dbReference>
<dbReference type="SUPFAM" id="SSF103190">
    <property type="entry name" value="Sensory domain-like"/>
    <property type="match status" value="1"/>
</dbReference>
<protein>
    <recommendedName>
        <fullName evidence="15">Sensory/regulatory protein RpfC</fullName>
        <ecNumber evidence="3">2.7.13.3</ecNumber>
    </recommendedName>
</protein>
<organism evidence="23 24">
    <name type="scientific">Fundidesulfovibrio magnetotacticus</name>
    <dbReference type="NCBI Taxonomy" id="2730080"/>
    <lineage>
        <taxon>Bacteria</taxon>
        <taxon>Pseudomonadati</taxon>
        <taxon>Thermodesulfobacteriota</taxon>
        <taxon>Desulfovibrionia</taxon>
        <taxon>Desulfovibrionales</taxon>
        <taxon>Desulfovibrionaceae</taxon>
        <taxon>Fundidesulfovibrio</taxon>
    </lineage>
</organism>
<keyword evidence="24" id="KW-1185">Reference proteome</keyword>
<dbReference type="AlphaFoldDB" id="A0A6V8LI98"/>
<dbReference type="PROSITE" id="PS50885">
    <property type="entry name" value="HAMP"/>
    <property type="match status" value="1"/>
</dbReference>
<evidence type="ECO:0000256" key="10">
    <source>
        <dbReference type="ARBA" id="ARBA00022840"/>
    </source>
</evidence>
<dbReference type="SMART" id="SM00448">
    <property type="entry name" value="REC"/>
    <property type="match status" value="1"/>
</dbReference>
<dbReference type="GO" id="GO:0000155">
    <property type="term" value="F:phosphorelay sensor kinase activity"/>
    <property type="evidence" value="ECO:0007669"/>
    <property type="project" value="InterPro"/>
</dbReference>
<dbReference type="SUPFAM" id="SSF47384">
    <property type="entry name" value="Homodimeric domain of signal transducing histidine kinase"/>
    <property type="match status" value="1"/>
</dbReference>
<dbReference type="SMART" id="SM00091">
    <property type="entry name" value="PAS"/>
    <property type="match status" value="1"/>
</dbReference>
<keyword evidence="10" id="KW-0067">ATP-binding</keyword>
<dbReference type="SUPFAM" id="SSF52172">
    <property type="entry name" value="CheY-like"/>
    <property type="match status" value="1"/>
</dbReference>
<evidence type="ECO:0000256" key="13">
    <source>
        <dbReference type="ARBA" id="ARBA00023136"/>
    </source>
</evidence>
<dbReference type="InterPro" id="IPR033479">
    <property type="entry name" value="dCache_1"/>
</dbReference>
<dbReference type="Gene3D" id="6.10.340.10">
    <property type="match status" value="1"/>
</dbReference>
<dbReference type="Pfam" id="PF00512">
    <property type="entry name" value="HisKA"/>
    <property type="match status" value="1"/>
</dbReference>
<sequence length="972" mass="105537">MEHAPSPSRATSRPVSLRFALTLPFVALIVLSCGLVGFFSLWDGREAVLDVAGQLRSEVLKRVEDHLTGFLDLPRKLNEANAQALRAGVLDLSDPVRRARYFHGVVAANPRIAYSFIGLPDGEFHGARRNEAGEVEVIHAGRDTGQASTYFSTSPLGDPLEFRAAYPNFDPRARPWYKSGVQAGKAVWSPVYRHFVLKDLTLTASLPVHDGKGGLVGVFGVDYALGNIHEFLRTIKVGNSGEVFLMERGGELLASSTMPPSLFLVPKGEGFERLRADQAPRPRVAAAARRLEALPGGLAGIAEDTTLEFDMDGQSQFLQATPFTDPMGVDWLIVAVAPASDFLGRIDANTRQTLALILAAAFLATLAGVVLAGLLTRPVERLAQAADGLSQGRWNLDVKAPGVRELDRLARAFSRMAGQLLSSFEELRAKGNIIAAQNRTLEERVARRTAELAHLHHRLRAIFEAIPGYIHVIDREFRVVDVCDKMLAAVGLTREEVLGRRCHEVFQGLESICGHCALCDDDSRDRTSIRPSTPTEEGILGHAFMAYSAPIRDQQGSVWGYIECLMDVSALRAAEQELLAAKEQADAANRAKSAFLANMSHELRTPMNGILGVLQLLKTTPLDQEQSGFVETGEAVLKNLLGLINDILDLSKVEAGKLDLVESRVDLEETCRFMAGLFRGQAQAKGLALDFHVASGVPGFVLADASRLRQVLFNLIGNALKFTEKGGVRLLVESAGPAPQGRTLLRFTVADTGIGIPEARQDDLFKPFVQIDGALDKKYPGTGLGLSIVKRLVELMEGEVTVESEPGRGTRVRFEIPVLAAPPEAPGASAARPESEGGADAPARSLDVLLVDDEPVNRRVMQNLLEKRGHRVVLAETGLQALEQLARRPFDCVLMDVQMPGMDGLAATRAIRANERQAWDASVSVIALTAHAMAGDRERFLAEGMDDYLSKPVELEALDQVLGRVARRRGPS</sequence>
<dbReference type="InterPro" id="IPR003661">
    <property type="entry name" value="HisK_dim/P_dom"/>
</dbReference>
<keyword evidence="7 17" id="KW-0812">Transmembrane</keyword>
<dbReference type="CDD" id="cd06225">
    <property type="entry name" value="HAMP"/>
    <property type="match status" value="1"/>
</dbReference>
<evidence type="ECO:0000313" key="24">
    <source>
        <dbReference type="Proteomes" id="UP000494245"/>
    </source>
</evidence>
<comment type="caution">
    <text evidence="23">The sequence shown here is derived from an EMBL/GenBank/DDBJ whole genome shotgun (WGS) entry which is preliminary data.</text>
</comment>
<feature type="domain" description="Response regulatory" evidence="19">
    <location>
        <begin position="847"/>
        <end position="966"/>
    </location>
</feature>
<evidence type="ECO:0000256" key="5">
    <source>
        <dbReference type="ARBA" id="ARBA00022553"/>
    </source>
</evidence>
<evidence type="ECO:0000256" key="7">
    <source>
        <dbReference type="ARBA" id="ARBA00022692"/>
    </source>
</evidence>
<evidence type="ECO:0000259" key="20">
    <source>
        <dbReference type="PROSITE" id="PS50112"/>
    </source>
</evidence>
<dbReference type="Pfam" id="PF13426">
    <property type="entry name" value="PAS_9"/>
    <property type="match status" value="1"/>
</dbReference>
<dbReference type="InterPro" id="IPR004358">
    <property type="entry name" value="Sig_transdc_His_kin-like_C"/>
</dbReference>
<comment type="catalytic activity">
    <reaction evidence="1">
        <text>ATP + protein L-histidine = ADP + protein N-phospho-L-histidine.</text>
        <dbReference type="EC" id="2.7.13.3"/>
    </reaction>
</comment>
<dbReference type="NCBIfam" id="TIGR00229">
    <property type="entry name" value="sensory_box"/>
    <property type="match status" value="1"/>
</dbReference>
<dbReference type="SMART" id="SM00388">
    <property type="entry name" value="HisKA"/>
    <property type="match status" value="1"/>
</dbReference>
<evidence type="ECO:0000256" key="9">
    <source>
        <dbReference type="ARBA" id="ARBA00022777"/>
    </source>
</evidence>
<feature type="transmembrane region" description="Helical" evidence="17">
    <location>
        <begin position="20"/>
        <end position="42"/>
    </location>
</feature>
<reference evidence="23 24" key="1">
    <citation type="submission" date="2020-04" db="EMBL/GenBank/DDBJ databases">
        <authorList>
            <consortium name="Desulfovibrio sp. FSS-1 genome sequencing consortium"/>
            <person name="Shimoshige H."/>
            <person name="Kobayashi H."/>
            <person name="Maekawa T."/>
        </authorList>
    </citation>
    <scope>NUCLEOTIDE SEQUENCE [LARGE SCALE GENOMIC DNA]</scope>
    <source>
        <strain evidence="23 24">SIID29052-01</strain>
    </source>
</reference>
<evidence type="ECO:0000259" key="18">
    <source>
        <dbReference type="PROSITE" id="PS50109"/>
    </source>
</evidence>
<dbReference type="InterPro" id="IPR029151">
    <property type="entry name" value="Sensor-like_sf"/>
</dbReference>
<evidence type="ECO:0000256" key="17">
    <source>
        <dbReference type="SAM" id="Phobius"/>
    </source>
</evidence>
<reference evidence="23 24" key="2">
    <citation type="submission" date="2020-05" db="EMBL/GenBank/DDBJ databases">
        <title>Draft genome sequence of Desulfovibrio sp. strainFSS-1.</title>
        <authorList>
            <person name="Shimoshige H."/>
            <person name="Kobayashi H."/>
            <person name="Maekawa T."/>
        </authorList>
    </citation>
    <scope>NUCLEOTIDE SEQUENCE [LARGE SCALE GENOMIC DNA]</scope>
    <source>
        <strain evidence="23 24">SIID29052-01</strain>
    </source>
</reference>
<keyword evidence="12" id="KW-0902">Two-component regulatory system</keyword>
<proteinExistence type="predicted"/>
<dbReference type="InterPro" id="IPR036097">
    <property type="entry name" value="HisK_dim/P_sf"/>
</dbReference>
<name>A0A6V8LI98_9BACT</name>
<keyword evidence="11 17" id="KW-1133">Transmembrane helix</keyword>
<keyword evidence="4" id="KW-1003">Cell membrane</keyword>
<dbReference type="FunFam" id="1.10.287.130:FF:000002">
    <property type="entry name" value="Two-component osmosensing histidine kinase"/>
    <property type="match status" value="1"/>
</dbReference>
<dbReference type="PANTHER" id="PTHR45339:SF1">
    <property type="entry name" value="HYBRID SIGNAL TRANSDUCTION HISTIDINE KINASE J"/>
    <property type="match status" value="1"/>
</dbReference>
<dbReference type="FunFam" id="3.30.565.10:FF:000010">
    <property type="entry name" value="Sensor histidine kinase RcsC"/>
    <property type="match status" value="1"/>
</dbReference>
<dbReference type="PRINTS" id="PR00344">
    <property type="entry name" value="BCTRLSENSOR"/>
</dbReference>
<dbReference type="SUPFAM" id="SSF55874">
    <property type="entry name" value="ATPase domain of HSP90 chaperone/DNA topoisomerase II/histidine kinase"/>
    <property type="match status" value="1"/>
</dbReference>
<dbReference type="InterPro" id="IPR000700">
    <property type="entry name" value="PAS-assoc_C"/>
</dbReference>
<evidence type="ECO:0000259" key="19">
    <source>
        <dbReference type="PROSITE" id="PS50110"/>
    </source>
</evidence>
<dbReference type="SMART" id="SM00387">
    <property type="entry name" value="HATPase_c"/>
    <property type="match status" value="1"/>
</dbReference>
<evidence type="ECO:0000259" key="21">
    <source>
        <dbReference type="PROSITE" id="PS50113"/>
    </source>
</evidence>
<dbReference type="InterPro" id="IPR035965">
    <property type="entry name" value="PAS-like_dom_sf"/>
</dbReference>
<dbReference type="CDD" id="cd12913">
    <property type="entry name" value="PDC1_MCP_like"/>
    <property type="match status" value="1"/>
</dbReference>
<dbReference type="Gene3D" id="1.10.287.130">
    <property type="match status" value="1"/>
</dbReference>
<dbReference type="PANTHER" id="PTHR45339">
    <property type="entry name" value="HYBRID SIGNAL TRANSDUCTION HISTIDINE KINASE J"/>
    <property type="match status" value="1"/>
</dbReference>
<dbReference type="EMBL" id="BLTE01000001">
    <property type="protein sequence ID" value="GFK92462.1"/>
    <property type="molecule type" value="Genomic_DNA"/>
</dbReference>
<dbReference type="InterPro" id="IPR003594">
    <property type="entry name" value="HATPase_dom"/>
</dbReference>
<dbReference type="InterPro" id="IPR011006">
    <property type="entry name" value="CheY-like_superfamily"/>
</dbReference>
<dbReference type="InterPro" id="IPR000540">
    <property type="entry name" value="Flag_MotA_CS"/>
</dbReference>
<keyword evidence="8" id="KW-0547">Nucleotide-binding</keyword>
<evidence type="ECO:0000259" key="22">
    <source>
        <dbReference type="PROSITE" id="PS50885"/>
    </source>
</evidence>
<dbReference type="InterPro" id="IPR005467">
    <property type="entry name" value="His_kinase_dom"/>
</dbReference>
<feature type="domain" description="HAMP" evidence="22">
    <location>
        <begin position="373"/>
        <end position="425"/>
    </location>
</feature>
<evidence type="ECO:0000256" key="12">
    <source>
        <dbReference type="ARBA" id="ARBA00023012"/>
    </source>
</evidence>
<evidence type="ECO:0000256" key="1">
    <source>
        <dbReference type="ARBA" id="ARBA00000085"/>
    </source>
</evidence>
<evidence type="ECO:0000256" key="15">
    <source>
        <dbReference type="ARBA" id="ARBA00068150"/>
    </source>
</evidence>